<evidence type="ECO:0000259" key="2">
    <source>
        <dbReference type="SMART" id="SM00849"/>
    </source>
</evidence>
<proteinExistence type="inferred from homology"/>
<comment type="caution">
    <text evidence="3">The sequence shown here is derived from an EMBL/GenBank/DDBJ whole genome shotgun (WGS) entry which is preliminary data.</text>
</comment>
<reference evidence="3 4" key="1">
    <citation type="journal article" date="2024" name="Chem. Sci.">
        <title>Discovery of megapolipeptins by genome mining of a Burkholderiales bacteria collection.</title>
        <authorList>
            <person name="Paulo B.S."/>
            <person name="Recchia M.J.J."/>
            <person name="Lee S."/>
            <person name="Fergusson C.H."/>
            <person name="Romanowski S.B."/>
            <person name="Hernandez A."/>
            <person name="Krull N."/>
            <person name="Liu D.Y."/>
            <person name="Cavanagh H."/>
            <person name="Bos A."/>
            <person name="Gray C.A."/>
            <person name="Murphy B.T."/>
            <person name="Linington R.G."/>
            <person name="Eustaquio A.S."/>
        </authorList>
    </citation>
    <scope>NUCLEOTIDE SEQUENCE [LARGE SCALE GENOMIC DNA]</scope>
    <source>
        <strain evidence="3 4">RL17-338-BIC-A</strain>
    </source>
</reference>
<dbReference type="EMBL" id="JAQQCF010000029">
    <property type="protein sequence ID" value="MFM0640530.1"/>
    <property type="molecule type" value="Genomic_DNA"/>
</dbReference>
<dbReference type="RefSeq" id="WP_408339218.1">
    <property type="nucleotide sequence ID" value="NZ_JAQQCF010000029.1"/>
</dbReference>
<accession>A0ABW9DZB3</accession>
<evidence type="ECO:0000313" key="3">
    <source>
        <dbReference type="EMBL" id="MFM0640530.1"/>
    </source>
</evidence>
<protein>
    <submittedName>
        <fullName evidence="3">MBL fold metallo-hydrolase</fullName>
    </submittedName>
</protein>
<dbReference type="Gene3D" id="3.60.15.10">
    <property type="entry name" value="Ribonuclease Z/Hydroxyacylglutathione hydrolase-like"/>
    <property type="match status" value="1"/>
</dbReference>
<dbReference type="Pfam" id="PF00753">
    <property type="entry name" value="Lactamase_B"/>
    <property type="match status" value="1"/>
</dbReference>
<dbReference type="CDD" id="cd16282">
    <property type="entry name" value="metallo-hydrolase-like_MBL-fold"/>
    <property type="match status" value="1"/>
</dbReference>
<dbReference type="PANTHER" id="PTHR42951">
    <property type="entry name" value="METALLO-BETA-LACTAMASE DOMAIN-CONTAINING"/>
    <property type="match status" value="1"/>
</dbReference>
<dbReference type="SMART" id="SM00849">
    <property type="entry name" value="Lactamase_B"/>
    <property type="match status" value="1"/>
</dbReference>
<dbReference type="InterPro" id="IPR036866">
    <property type="entry name" value="RibonucZ/Hydroxyglut_hydro"/>
</dbReference>
<dbReference type="InterPro" id="IPR001279">
    <property type="entry name" value="Metallo-B-lactamas"/>
</dbReference>
<evidence type="ECO:0000256" key="1">
    <source>
        <dbReference type="ARBA" id="ARBA00005250"/>
    </source>
</evidence>
<gene>
    <name evidence="3" type="ORF">PQQ63_27910</name>
</gene>
<keyword evidence="4" id="KW-1185">Reference proteome</keyword>
<dbReference type="Proteomes" id="UP001629432">
    <property type="component" value="Unassembled WGS sequence"/>
</dbReference>
<comment type="similarity">
    <text evidence="1">Belongs to the metallo-beta-lactamase superfamily. Class-B beta-lactamase family.</text>
</comment>
<name>A0ABW9DZB3_9BURK</name>
<feature type="domain" description="Metallo-beta-lactamase" evidence="2">
    <location>
        <begin position="29"/>
        <end position="231"/>
    </location>
</feature>
<evidence type="ECO:0000313" key="4">
    <source>
        <dbReference type="Proteomes" id="UP001629432"/>
    </source>
</evidence>
<dbReference type="InterPro" id="IPR050855">
    <property type="entry name" value="NDM-1-like"/>
</dbReference>
<organism evidence="3 4">
    <name type="scientific">Paraburkholderia metrosideri</name>
    <dbReference type="NCBI Taxonomy" id="580937"/>
    <lineage>
        <taxon>Bacteria</taxon>
        <taxon>Pseudomonadati</taxon>
        <taxon>Pseudomonadota</taxon>
        <taxon>Betaproteobacteria</taxon>
        <taxon>Burkholderiales</taxon>
        <taxon>Burkholderiaceae</taxon>
        <taxon>Paraburkholderia</taxon>
    </lineage>
</organism>
<dbReference type="PANTHER" id="PTHR42951:SF4">
    <property type="entry name" value="ACYL-COENZYME A THIOESTERASE MBLAC2"/>
    <property type="match status" value="1"/>
</dbReference>
<dbReference type="SUPFAM" id="SSF56281">
    <property type="entry name" value="Metallo-hydrolase/oxidoreductase"/>
    <property type="match status" value="1"/>
</dbReference>
<sequence length="334" mass="36770">MSHFTFSKGLHDLGNGHYAYLQPNGGWGYSNAGLVVDGEESLLVDTLFDERLTAEMFATMKKATGIGGDEISTLVNTHANGDHTFGNRLARNATIIASASSIHEMSEEGSSPELLATLMRNPDQFGPAGAFVAKIFRGFDFAGVKLRLPDRSFSGQEVLKVGDKEVRLIEVGPAHTQGDTLVHVPRDKVIYTGDILFIEGTPIIWSGPVSNWIKACDLICAMDVEVIVPGHGPITDKAGVRKMRDYLIFIDQETRKRHAAGMDSWEAAQDIALAHFAEWPDPERLVVNVDTLYRELNADDTSSRDMLGLFGRMGMLNKRYETARACRCDGHHHP</sequence>